<dbReference type="PANTHER" id="PTHR11040">
    <property type="entry name" value="ZINC/IRON TRANSPORTER"/>
    <property type="match status" value="1"/>
</dbReference>
<evidence type="ECO:0000256" key="4">
    <source>
        <dbReference type="ARBA" id="ARBA00022692"/>
    </source>
</evidence>
<feature type="transmembrane region" description="Helical" evidence="8">
    <location>
        <begin position="254"/>
        <end position="274"/>
    </location>
</feature>
<dbReference type="PANTHER" id="PTHR11040:SF211">
    <property type="entry name" value="ZINC TRANSPORTER ZIP11"/>
    <property type="match status" value="1"/>
</dbReference>
<evidence type="ECO:0000256" key="1">
    <source>
        <dbReference type="ARBA" id="ARBA00004651"/>
    </source>
</evidence>
<feature type="transmembrane region" description="Helical" evidence="8">
    <location>
        <begin position="123"/>
        <end position="143"/>
    </location>
</feature>
<gene>
    <name evidence="9" type="primary">gufA</name>
    <name evidence="9" type="ORF">MECH1_V1_2843</name>
</gene>
<evidence type="ECO:0000256" key="8">
    <source>
        <dbReference type="SAM" id="Phobius"/>
    </source>
</evidence>
<feature type="transmembrane region" description="Helical" evidence="8">
    <location>
        <begin position="164"/>
        <end position="188"/>
    </location>
</feature>
<feature type="transmembrane region" description="Helical" evidence="8">
    <location>
        <begin position="32"/>
        <end position="53"/>
    </location>
</feature>
<keyword evidence="7 8" id="KW-0472">Membrane</keyword>
<evidence type="ECO:0000256" key="3">
    <source>
        <dbReference type="ARBA" id="ARBA00022475"/>
    </source>
</evidence>
<evidence type="ECO:0000313" key="9">
    <source>
        <dbReference type="EMBL" id="CAL1241619.1"/>
    </source>
</evidence>
<name>A0ABP1CBJ4_9GAMM</name>
<feature type="transmembrane region" description="Helical" evidence="8">
    <location>
        <begin position="286"/>
        <end position="305"/>
    </location>
</feature>
<reference evidence="9 10" key="1">
    <citation type="submission" date="2024-04" db="EMBL/GenBank/DDBJ databases">
        <authorList>
            <person name="Cremers G."/>
        </authorList>
    </citation>
    <scope>NUCLEOTIDE SEQUENCE [LARGE SCALE GENOMIC DNA]</scope>
    <source>
        <strain evidence="9">MeCH1-AG</strain>
    </source>
</reference>
<comment type="similarity">
    <text evidence="2">Belongs to the ZIP transporter (TC 2.A.5) family.</text>
</comment>
<feature type="transmembrane region" description="Helical" evidence="8">
    <location>
        <begin position="59"/>
        <end position="81"/>
    </location>
</feature>
<dbReference type="RefSeq" id="WP_348758123.1">
    <property type="nucleotide sequence ID" value="NZ_OZ026884.1"/>
</dbReference>
<evidence type="ECO:0000313" key="10">
    <source>
        <dbReference type="Proteomes" id="UP001497493"/>
    </source>
</evidence>
<organism evidence="9 10">
    <name type="scientific">Candidatus Methylocalor cossyra</name>
    <dbReference type="NCBI Taxonomy" id="3108543"/>
    <lineage>
        <taxon>Bacteria</taxon>
        <taxon>Pseudomonadati</taxon>
        <taxon>Pseudomonadota</taxon>
        <taxon>Gammaproteobacteria</taxon>
        <taxon>Methylococcales</taxon>
        <taxon>Methylococcaceae</taxon>
        <taxon>Candidatus Methylocalor</taxon>
    </lineage>
</organism>
<feature type="transmembrane region" description="Helical" evidence="8">
    <location>
        <begin position="88"/>
        <end position="111"/>
    </location>
</feature>
<keyword evidence="5" id="KW-0862">Zinc</keyword>
<dbReference type="Pfam" id="PF02535">
    <property type="entry name" value="Zip"/>
    <property type="match status" value="1"/>
</dbReference>
<proteinExistence type="inferred from homology"/>
<dbReference type="EMBL" id="OZ026884">
    <property type="protein sequence ID" value="CAL1241619.1"/>
    <property type="molecule type" value="Genomic_DNA"/>
</dbReference>
<evidence type="ECO:0000256" key="2">
    <source>
        <dbReference type="ARBA" id="ARBA00006939"/>
    </source>
</evidence>
<evidence type="ECO:0000256" key="5">
    <source>
        <dbReference type="ARBA" id="ARBA00022833"/>
    </source>
</evidence>
<accession>A0ABP1CBJ4</accession>
<feature type="transmembrane region" description="Helical" evidence="8">
    <location>
        <begin position="194"/>
        <end position="219"/>
    </location>
</feature>
<protein>
    <submittedName>
        <fullName evidence="9">Protein GufA</fullName>
    </submittedName>
</protein>
<keyword evidence="10" id="KW-1185">Reference proteome</keyword>
<sequence length="308" mass="32573">MMSNPFDTLAEKLGRLPLGEKYRGLPSLGQKLILVSSITFFTSALLAFIYVFVDRTIAIGSLASILAGLATGLGALPALFVREITRKTLYTLLGGAAGVMLAATAFSLIVPGIEYGNQLWPGWGIYVVALGILAGAAFLVLADGWLPYERFLEPGERFDSLRKVWLFIAAVALHNLPEGGAVGVSFGSGDWRNGIALAIAVGLQNIPEGLAVALPLVALGYRREQAVLIATLTGLIEPIGGFLGVALVSVFLPLLPIGMAFAAGAMLFVISDDIIPETQSRGKARYATFAVMVGFIIMMILDNLMTAN</sequence>
<feature type="transmembrane region" description="Helical" evidence="8">
    <location>
        <begin position="226"/>
        <end position="248"/>
    </location>
</feature>
<evidence type="ECO:0000256" key="6">
    <source>
        <dbReference type="ARBA" id="ARBA00022989"/>
    </source>
</evidence>
<keyword evidence="3" id="KW-1003">Cell membrane</keyword>
<evidence type="ECO:0000256" key="7">
    <source>
        <dbReference type="ARBA" id="ARBA00023136"/>
    </source>
</evidence>
<dbReference type="InterPro" id="IPR003689">
    <property type="entry name" value="ZIP"/>
</dbReference>
<keyword evidence="4 8" id="KW-0812">Transmembrane</keyword>
<keyword evidence="6 8" id="KW-1133">Transmembrane helix</keyword>
<comment type="subcellular location">
    <subcellularLocation>
        <location evidence="1">Cell membrane</location>
        <topology evidence="1">Multi-pass membrane protein</topology>
    </subcellularLocation>
</comment>
<dbReference type="Proteomes" id="UP001497493">
    <property type="component" value="Chromosome"/>
</dbReference>